<dbReference type="SUPFAM" id="SSF54782">
    <property type="entry name" value="Porphobilinogen deaminase (hydroxymethylbilane synthase), C-terminal domain"/>
    <property type="match status" value="1"/>
</dbReference>
<sequence length="338" mass="36947">MSVEERPVIFDDQSELPKVFVGGRKSKLALVQTQHVAAMLKKVHPDYSFPVLGLTTLGDQVQSKPLYSFDGKALWTKELETLLLEKVPGFDQQDIIVHSLKDMPTVLPDGCELGAILTREDPRDALVMAAGSPYKTLADLPAGSVVGTSSIRRSAQLKKSYPGLVYESVRGNVGTRLSKLDDPETPYKCLILAAAGLKRLDLGDRITGYLQKPDMLHAVGQGALGLEIRQGDEKTKKILEAIYDKESTLCCLAERAVMRTLEGGCSVPIGVETKYENGKLTLDAIVVSVEGTEFVECTQVRAVEENWEAEQLGKDVAEQLVKDGAKKILDAIHLENIK</sequence>
<dbReference type="eggNOG" id="KOG2892">
    <property type="taxonomic scope" value="Eukaryota"/>
</dbReference>
<dbReference type="EMBL" id="CP017558">
    <property type="protein sequence ID" value="AOW07748.1"/>
    <property type="molecule type" value="Genomic_DNA"/>
</dbReference>
<dbReference type="AlphaFoldDB" id="A0A1H6PNF8"/>
<evidence type="ECO:0000256" key="2">
    <source>
        <dbReference type="ARBA" id="ARBA00002869"/>
    </source>
</evidence>
<dbReference type="InterPro" id="IPR000860">
    <property type="entry name" value="HemC"/>
</dbReference>
<dbReference type="Pfam" id="PF03900">
    <property type="entry name" value="Porphobil_deamC"/>
    <property type="match status" value="1"/>
</dbReference>
<dbReference type="FunFam" id="3.40.190.10:FF:000086">
    <property type="entry name" value="Probable porphobilinogen deaminase"/>
    <property type="match status" value="1"/>
</dbReference>
<keyword evidence="9" id="KW-0627">Porphyrin biosynthesis</keyword>
<dbReference type="FunFam" id="3.40.190.10:FF:000005">
    <property type="entry name" value="Porphobilinogen deaminase"/>
    <property type="match status" value="1"/>
</dbReference>
<evidence type="ECO:0000256" key="11">
    <source>
        <dbReference type="ARBA" id="ARBA00033064"/>
    </source>
</evidence>
<dbReference type="PANTHER" id="PTHR11557:SF0">
    <property type="entry name" value="PORPHOBILINOGEN DEAMINASE"/>
    <property type="match status" value="1"/>
</dbReference>
<evidence type="ECO:0000256" key="6">
    <source>
        <dbReference type="ARBA" id="ARBA00016519"/>
    </source>
</evidence>
<dbReference type="InterPro" id="IPR022419">
    <property type="entry name" value="Porphobilin_deaminase_cofac_BS"/>
</dbReference>
<comment type="catalytic activity">
    <reaction evidence="12">
        <text>4 porphobilinogen + H2O = hydroxymethylbilane + 4 NH4(+)</text>
        <dbReference type="Rhea" id="RHEA:13185"/>
        <dbReference type="ChEBI" id="CHEBI:15377"/>
        <dbReference type="ChEBI" id="CHEBI:28938"/>
        <dbReference type="ChEBI" id="CHEBI:57845"/>
        <dbReference type="ChEBI" id="CHEBI:58126"/>
        <dbReference type="EC" id="2.5.1.61"/>
    </reaction>
</comment>
<evidence type="ECO:0000256" key="7">
    <source>
        <dbReference type="ARBA" id="ARBA00022679"/>
    </source>
</evidence>
<dbReference type="Proteomes" id="UP000182444">
    <property type="component" value="Chromosome 1F"/>
</dbReference>
<dbReference type="CDD" id="cd13645">
    <property type="entry name" value="PBP2_HuPBGD_like"/>
    <property type="match status" value="1"/>
</dbReference>
<keyword evidence="8" id="KW-0350">Heme biosynthesis</keyword>
<comment type="pathway">
    <text evidence="3">Porphyrin-containing compound metabolism; protoporphyrin-IX biosynthesis; coproporphyrinogen-III from 5-aminolevulinate: step 2/4.</text>
</comment>
<comment type="function">
    <text evidence="2">Tetrapolymerization of the monopyrrole PBG into the hydroxymethylbilane pre-uroporphyrinogen in several discrete steps.</text>
</comment>
<dbReference type="EMBL" id="KZ859085">
    <property type="protein sequence ID" value="RDW23443.1"/>
    <property type="molecule type" value="Genomic_DNA"/>
</dbReference>
<dbReference type="PROSITE" id="PS00533">
    <property type="entry name" value="PORPHOBILINOGEN_DEAM"/>
    <property type="match status" value="1"/>
</dbReference>
<evidence type="ECO:0000256" key="10">
    <source>
        <dbReference type="ARBA" id="ARBA00030685"/>
    </source>
</evidence>
<dbReference type="NCBIfam" id="TIGR00212">
    <property type="entry name" value="hemC"/>
    <property type="match status" value="1"/>
</dbReference>
<dbReference type="Proteomes" id="UP000256601">
    <property type="component" value="Unassembled WGS sequence"/>
</dbReference>
<dbReference type="GeneID" id="2908935"/>
<dbReference type="PANTHER" id="PTHR11557">
    <property type="entry name" value="PORPHOBILINOGEN DEAMINASE"/>
    <property type="match status" value="1"/>
</dbReference>
<comment type="similarity">
    <text evidence="4">Belongs to the HMBS family.</text>
</comment>
<dbReference type="RefSeq" id="XP_505915.1">
    <property type="nucleotide sequence ID" value="XM_505915.1"/>
</dbReference>
<evidence type="ECO:0000256" key="1">
    <source>
        <dbReference type="ARBA" id="ARBA00001916"/>
    </source>
</evidence>
<evidence type="ECO:0000313" key="15">
    <source>
        <dbReference type="EMBL" id="AOW07748.1"/>
    </source>
</evidence>
<dbReference type="KEGG" id="yli:2908935"/>
<feature type="domain" description="Porphobilinogen deaminase N-terminal" evidence="13">
    <location>
        <begin position="20"/>
        <end position="236"/>
    </location>
</feature>
<dbReference type="SMR" id="A0A1H6PNF8"/>
<dbReference type="GO" id="GO:0004418">
    <property type="term" value="F:hydroxymethylbilane synthase activity"/>
    <property type="evidence" value="ECO:0007669"/>
    <property type="project" value="UniProtKB-EC"/>
</dbReference>
<evidence type="ECO:0000313" key="16">
    <source>
        <dbReference type="EMBL" id="RDW23443.1"/>
    </source>
</evidence>
<dbReference type="FunFam" id="3.30.160.40:FF:000002">
    <property type="entry name" value="Porphobilinogen deaminase"/>
    <property type="match status" value="1"/>
</dbReference>
<dbReference type="PIRSF" id="PIRSF001438">
    <property type="entry name" value="4pyrrol_synth_OHMeBilane_synth"/>
    <property type="match status" value="1"/>
</dbReference>
<organism evidence="15 17">
    <name type="scientific">Yarrowia lipolytica</name>
    <name type="common">Candida lipolytica</name>
    <dbReference type="NCBI Taxonomy" id="4952"/>
    <lineage>
        <taxon>Eukaryota</taxon>
        <taxon>Fungi</taxon>
        <taxon>Dikarya</taxon>
        <taxon>Ascomycota</taxon>
        <taxon>Saccharomycotina</taxon>
        <taxon>Dipodascomycetes</taxon>
        <taxon>Dipodascales</taxon>
        <taxon>Dipodascales incertae sedis</taxon>
        <taxon>Yarrowia</taxon>
    </lineage>
</organism>
<keyword evidence="7" id="KW-0808">Transferase</keyword>
<accession>A0A1H6PNF8</accession>
<proteinExistence type="inferred from homology"/>
<evidence type="ECO:0000259" key="14">
    <source>
        <dbReference type="Pfam" id="PF03900"/>
    </source>
</evidence>
<dbReference type="SUPFAM" id="SSF53850">
    <property type="entry name" value="Periplasmic binding protein-like II"/>
    <property type="match status" value="1"/>
</dbReference>
<dbReference type="Gene3D" id="3.30.160.40">
    <property type="entry name" value="Porphobilinogen deaminase, C-terminal domain"/>
    <property type="match status" value="1"/>
</dbReference>
<evidence type="ECO:0000259" key="13">
    <source>
        <dbReference type="Pfam" id="PF01379"/>
    </source>
</evidence>
<dbReference type="GO" id="GO:0006782">
    <property type="term" value="P:protoporphyrinogen IX biosynthetic process"/>
    <property type="evidence" value="ECO:0007669"/>
    <property type="project" value="UniProtKB-UniPathway"/>
</dbReference>
<evidence type="ECO:0000256" key="8">
    <source>
        <dbReference type="ARBA" id="ARBA00023133"/>
    </source>
</evidence>
<evidence type="ECO:0000256" key="3">
    <source>
        <dbReference type="ARBA" id="ARBA00004735"/>
    </source>
</evidence>
<dbReference type="InterPro" id="IPR022417">
    <property type="entry name" value="Porphobilin_deaminase_N"/>
</dbReference>
<dbReference type="VEuPathDB" id="FungiDB:YALI0_F26609g"/>
<reference evidence="16 18" key="2">
    <citation type="submission" date="2018-07" db="EMBL/GenBank/DDBJ databases">
        <title>Draft Genome Assemblies for Five Robust Yarrowia lipolytica Strains Exhibiting High Lipid Production and Pentose Sugar Utilization and Sugar Alcohol Secretion from Undetoxified Lignocellulosic Biomass Hydrolysates.</title>
        <authorList>
            <consortium name="DOE Joint Genome Institute"/>
            <person name="Walker C."/>
            <person name="Ryu S."/>
            <person name="Na H."/>
            <person name="Zane M."/>
            <person name="LaButti K."/>
            <person name="Lipzen A."/>
            <person name="Haridas S."/>
            <person name="Barry K."/>
            <person name="Grigoriev I.V."/>
            <person name="Quarterman J."/>
            <person name="Slininger P."/>
            <person name="Dien B."/>
            <person name="Trinh C.T."/>
        </authorList>
    </citation>
    <scope>NUCLEOTIDE SEQUENCE [LARGE SCALE GENOMIC DNA]</scope>
    <source>
        <strain evidence="16 18">YB392</strain>
    </source>
</reference>
<reference evidence="15 17" key="1">
    <citation type="journal article" date="2016" name="PLoS ONE">
        <title>Sequence Assembly of Yarrowia lipolytica Strain W29/CLIB89 Shows Transposable Element Diversity.</title>
        <authorList>
            <person name="Magnan C."/>
            <person name="Yu J."/>
            <person name="Chang I."/>
            <person name="Jahn E."/>
            <person name="Kanomata Y."/>
            <person name="Wu J."/>
            <person name="Zeller M."/>
            <person name="Oakes M."/>
            <person name="Baldi P."/>
            <person name="Sandmeyer S."/>
        </authorList>
    </citation>
    <scope>NUCLEOTIDE SEQUENCE [LARGE SCALE GENOMIC DNA]</scope>
    <source>
        <strain evidence="15">CLIB89</strain>
        <strain evidence="17">CLIB89(W29)</strain>
    </source>
</reference>
<evidence type="ECO:0000256" key="12">
    <source>
        <dbReference type="ARBA" id="ARBA00048169"/>
    </source>
</evidence>
<name>A0A1H6PNF8_YARLL</name>
<dbReference type="OrthoDB" id="564646at2759"/>
<feature type="domain" description="Porphobilinogen deaminase C-terminal" evidence="14">
    <location>
        <begin position="249"/>
        <end position="321"/>
    </location>
</feature>
<evidence type="ECO:0000256" key="4">
    <source>
        <dbReference type="ARBA" id="ARBA00005638"/>
    </source>
</evidence>
<dbReference type="GO" id="GO:0005737">
    <property type="term" value="C:cytoplasm"/>
    <property type="evidence" value="ECO:0007669"/>
    <property type="project" value="TreeGrafter"/>
</dbReference>
<evidence type="ECO:0000256" key="9">
    <source>
        <dbReference type="ARBA" id="ARBA00023244"/>
    </source>
</evidence>
<comment type="cofactor">
    <cofactor evidence="1">
        <name>dipyrromethane</name>
        <dbReference type="ChEBI" id="CHEBI:60342"/>
    </cofactor>
</comment>
<gene>
    <name evidence="16" type="ORF">B0I71DRAFT_176994</name>
    <name evidence="15" type="ORF">YALI1_F34051g</name>
</gene>
<dbReference type="InterPro" id="IPR022418">
    <property type="entry name" value="Porphobilinogen_deaminase_C"/>
</dbReference>
<dbReference type="VEuPathDB" id="FungiDB:YALI1_F34051g"/>
<protein>
    <recommendedName>
        <fullName evidence="6">Porphobilinogen deaminase</fullName>
        <ecNumber evidence="5">2.5.1.61</ecNumber>
    </recommendedName>
    <alternativeName>
        <fullName evidence="11">Hydroxymethylbilane synthase</fullName>
    </alternativeName>
    <alternativeName>
        <fullName evidence="10">Pre-uroporphyrinogen synthase</fullName>
    </alternativeName>
</protein>
<evidence type="ECO:0000256" key="5">
    <source>
        <dbReference type="ARBA" id="ARBA00012655"/>
    </source>
</evidence>
<evidence type="ECO:0000313" key="17">
    <source>
        <dbReference type="Proteomes" id="UP000182444"/>
    </source>
</evidence>
<dbReference type="UniPathway" id="UPA00251">
    <property type="reaction ID" value="UER00319"/>
</dbReference>
<evidence type="ECO:0000313" key="18">
    <source>
        <dbReference type="Proteomes" id="UP000256601"/>
    </source>
</evidence>
<dbReference type="EC" id="2.5.1.61" evidence="5"/>
<dbReference type="InterPro" id="IPR036803">
    <property type="entry name" value="Porphobilinogen_deaminase_C_sf"/>
</dbReference>
<dbReference type="Pfam" id="PF01379">
    <property type="entry name" value="Porphobil_deam"/>
    <property type="match status" value="1"/>
</dbReference>
<dbReference type="OMA" id="LWQANHI"/>
<dbReference type="PRINTS" id="PR00151">
    <property type="entry name" value="PORPHBDMNASE"/>
</dbReference>
<dbReference type="Gene3D" id="3.40.190.10">
    <property type="entry name" value="Periplasmic binding protein-like II"/>
    <property type="match status" value="2"/>
</dbReference>